<accession>A0A562N824</accession>
<feature type="transmembrane region" description="Helical" evidence="1">
    <location>
        <begin position="46"/>
        <end position="69"/>
    </location>
</feature>
<feature type="domain" description="DUF2249" evidence="2">
    <location>
        <begin position="465"/>
        <end position="533"/>
    </location>
</feature>
<feature type="transmembrane region" description="Helical" evidence="1">
    <location>
        <begin position="256"/>
        <end position="273"/>
    </location>
</feature>
<dbReference type="InterPro" id="IPR036868">
    <property type="entry name" value="TusA-like_sf"/>
</dbReference>
<feature type="transmembrane region" description="Helical" evidence="1">
    <location>
        <begin position="81"/>
        <end position="102"/>
    </location>
</feature>
<evidence type="ECO:0000256" key="1">
    <source>
        <dbReference type="SAM" id="Phobius"/>
    </source>
</evidence>
<dbReference type="Gene3D" id="1.20.210.10">
    <property type="entry name" value="Cytochrome c oxidase-like, subunit I domain"/>
    <property type="match status" value="1"/>
</dbReference>
<feature type="transmembrane region" description="Helical" evidence="1">
    <location>
        <begin position="190"/>
        <end position="216"/>
    </location>
</feature>
<dbReference type="InterPro" id="IPR018720">
    <property type="entry name" value="DUF2249"/>
</dbReference>
<dbReference type="SUPFAM" id="SSF64307">
    <property type="entry name" value="SirA-like"/>
    <property type="match status" value="1"/>
</dbReference>
<keyword evidence="4" id="KW-1185">Reference proteome</keyword>
<gene>
    <name evidence="3" type="ORF">IQ26_05326</name>
</gene>
<feature type="domain" description="DUF2249" evidence="2">
    <location>
        <begin position="559"/>
        <end position="622"/>
    </location>
</feature>
<feature type="transmembrane region" description="Helical" evidence="1">
    <location>
        <begin position="114"/>
        <end position="137"/>
    </location>
</feature>
<feature type="transmembrane region" description="Helical" evidence="1">
    <location>
        <begin position="228"/>
        <end position="250"/>
    </location>
</feature>
<protein>
    <submittedName>
        <fullName evidence="3">Uncharacterized protein DUF2249</fullName>
    </submittedName>
</protein>
<keyword evidence="1" id="KW-0472">Membrane</keyword>
<keyword evidence="1" id="KW-1133">Transmembrane helix</keyword>
<feature type="transmembrane region" description="Helical" evidence="1">
    <location>
        <begin position="322"/>
        <end position="343"/>
    </location>
</feature>
<feature type="transmembrane region" description="Helical" evidence="1">
    <location>
        <begin position="294"/>
        <end position="316"/>
    </location>
</feature>
<reference evidence="3 4" key="1">
    <citation type="journal article" date="2015" name="Stand. Genomic Sci.">
        <title>Genomic Encyclopedia of Bacterial and Archaeal Type Strains, Phase III: the genomes of soil and plant-associated and newly described type strains.</title>
        <authorList>
            <person name="Whitman W.B."/>
            <person name="Woyke T."/>
            <person name="Klenk H.P."/>
            <person name="Zhou Y."/>
            <person name="Lilburn T.G."/>
            <person name="Beck B.J."/>
            <person name="De Vos P."/>
            <person name="Vandamme P."/>
            <person name="Eisen J.A."/>
            <person name="Garrity G."/>
            <person name="Hugenholtz P."/>
            <person name="Kyrpides N.C."/>
        </authorList>
    </citation>
    <scope>NUCLEOTIDE SEQUENCE [LARGE SCALE GENOMIC DNA]</scope>
    <source>
        <strain evidence="3 4">CGMCC 1.2546</strain>
    </source>
</reference>
<sequence>MVTGVSLSRWTMSYFAAALAALLLAEGLMAAGYGYPSASVESPRTLIVVHIVTIGWLSLLMCGALFQFVPVLIHRPLFNNVLTMPALLCLLGGLVALLSGFLWLDGQIEDALPFFPLASILLGFGFALVIWNLAGTLISGRPLPLPARFVGVGLVGISLTTALGTIFALVRGGVTDDAYLIDLAGRGVSLHALAGLAGWLTLCAIGVSYRLFAMFMLAPELDRRGTRLVLHLAICALVIAVPGGILAILSERSLDPMLLAAGTVGFAALGFYGRDMLYLYRARKRRTIELNTRMAVFAFASLGLTVLLTAILAGLGALERHAAAVVFLAAFGWLSGLGLAMLYKIVPFLTWLECYGPVLGKKATPRVQDLVVENRAEKWFLLYFASVWGGAAALLYEHSPAFQATAAGMLVATAGIIVQLLRARRLVDVSAEARFPEGRIGPACSIRSPKGHDKGRMTIMTTFVELDVRPILAAGGEPLGKIMETIGALAPGQGFRLLAPFRPVPLFQALGSMGFAHEDREISDGDWEVLFRHADQEDLADEMASAFVEAAWPSPLMHLDNRDLEPPEPMVRILAAIEAMQTGEVLSALLCREPVFLMPELEKRGHDWRGGFDRDGTTYRLLVRIGARREAAE</sequence>
<evidence type="ECO:0000313" key="4">
    <source>
        <dbReference type="Proteomes" id="UP000317122"/>
    </source>
</evidence>
<feature type="transmembrane region" description="Helical" evidence="1">
    <location>
        <begin position="379"/>
        <end position="396"/>
    </location>
</feature>
<proteinExistence type="predicted"/>
<evidence type="ECO:0000259" key="2">
    <source>
        <dbReference type="Pfam" id="PF10006"/>
    </source>
</evidence>
<dbReference type="InterPro" id="IPR036927">
    <property type="entry name" value="Cyt_c_oxase-like_su1_sf"/>
</dbReference>
<dbReference type="AlphaFoldDB" id="A0A562N824"/>
<dbReference type="EMBL" id="VLKT01000039">
    <property type="protein sequence ID" value="TWI28286.1"/>
    <property type="molecule type" value="Genomic_DNA"/>
</dbReference>
<keyword evidence="1" id="KW-0812">Transmembrane</keyword>
<comment type="caution">
    <text evidence="3">The sequence shown here is derived from an EMBL/GenBank/DDBJ whole genome shotgun (WGS) entry which is preliminary data.</text>
</comment>
<feature type="transmembrane region" description="Helical" evidence="1">
    <location>
        <begin position="149"/>
        <end position="170"/>
    </location>
</feature>
<name>A0A562N824_9HYPH</name>
<evidence type="ECO:0000313" key="3">
    <source>
        <dbReference type="EMBL" id="TWI28286.1"/>
    </source>
</evidence>
<dbReference type="Pfam" id="PF10006">
    <property type="entry name" value="DUF2249"/>
    <property type="match status" value="2"/>
</dbReference>
<feature type="transmembrane region" description="Helical" evidence="1">
    <location>
        <begin position="402"/>
        <end position="421"/>
    </location>
</feature>
<organism evidence="3 4">
    <name type="scientific">Mesorhizobium tianshanense</name>
    <dbReference type="NCBI Taxonomy" id="39844"/>
    <lineage>
        <taxon>Bacteria</taxon>
        <taxon>Pseudomonadati</taxon>
        <taxon>Pseudomonadota</taxon>
        <taxon>Alphaproteobacteria</taxon>
        <taxon>Hyphomicrobiales</taxon>
        <taxon>Phyllobacteriaceae</taxon>
        <taxon>Mesorhizobium</taxon>
    </lineage>
</organism>
<dbReference type="Proteomes" id="UP000317122">
    <property type="component" value="Unassembled WGS sequence"/>
</dbReference>